<dbReference type="Gene3D" id="3.40.50.300">
    <property type="entry name" value="P-loop containing nucleotide triphosphate hydrolases"/>
    <property type="match status" value="1"/>
</dbReference>
<keyword evidence="12" id="KW-1185">Reference proteome</keyword>
<gene>
    <name evidence="11" type="ORF">GCM10009069_28790</name>
</gene>
<dbReference type="EMBL" id="BMZH01000020">
    <property type="protein sequence ID" value="GHB04440.1"/>
    <property type="molecule type" value="Genomic_DNA"/>
</dbReference>
<dbReference type="CDD" id="cd03253">
    <property type="entry name" value="ABCC_ATM1_transporter"/>
    <property type="match status" value="1"/>
</dbReference>
<accession>A0A8J3G3D6</accession>
<feature type="transmembrane region" description="Helical" evidence="8">
    <location>
        <begin position="161"/>
        <end position="185"/>
    </location>
</feature>
<comment type="caution">
    <text evidence="11">The sequence shown here is derived from an EMBL/GenBank/DDBJ whole genome shotgun (WGS) entry which is preliminary data.</text>
</comment>
<dbReference type="PROSITE" id="PS00211">
    <property type="entry name" value="ABC_TRANSPORTER_1"/>
    <property type="match status" value="1"/>
</dbReference>
<evidence type="ECO:0000259" key="10">
    <source>
        <dbReference type="PROSITE" id="PS50929"/>
    </source>
</evidence>
<dbReference type="InterPro" id="IPR003593">
    <property type="entry name" value="AAA+_ATPase"/>
</dbReference>
<keyword evidence="3 8" id="KW-0812">Transmembrane</keyword>
<dbReference type="InterPro" id="IPR039421">
    <property type="entry name" value="Type_1_exporter"/>
</dbReference>
<dbReference type="Proteomes" id="UP000634004">
    <property type="component" value="Unassembled WGS sequence"/>
</dbReference>
<dbReference type="InterPro" id="IPR017871">
    <property type="entry name" value="ABC_transporter-like_CS"/>
</dbReference>
<evidence type="ECO:0000313" key="12">
    <source>
        <dbReference type="Proteomes" id="UP000634004"/>
    </source>
</evidence>
<evidence type="ECO:0000256" key="7">
    <source>
        <dbReference type="ARBA" id="ARBA00023136"/>
    </source>
</evidence>
<protein>
    <submittedName>
        <fullName evidence="11">Metal ABC transporter permease</fullName>
    </submittedName>
</protein>
<reference evidence="11" key="2">
    <citation type="submission" date="2020-09" db="EMBL/GenBank/DDBJ databases">
        <authorList>
            <person name="Sun Q."/>
            <person name="Kim S."/>
        </authorList>
    </citation>
    <scope>NUCLEOTIDE SEQUENCE</scope>
    <source>
        <strain evidence="11">KCTC 32513</strain>
    </source>
</reference>
<dbReference type="GO" id="GO:0005524">
    <property type="term" value="F:ATP binding"/>
    <property type="evidence" value="ECO:0007669"/>
    <property type="project" value="UniProtKB-KW"/>
</dbReference>
<sequence>MRPASHPDAAETEERGLIEQLSALRSLIPYVLPPGDMSAKLRTGIAIFLVVVSQFILVGAPFFLGNAQDAVADAVGRGDAFAQVGLFIAFFVMGYGALRLLSTLFSEAREYVFAPVAQQAQRKIATETFAHLHRLSLRYHLAKRTGGLSRIIERGVRAIDFLFRFLLFNIGPTLLQLLIAGAAFAIAYNGWFAVIAIVVVVTYVAFTVMTTEWRLKFRREMNRRDTESWARAVDSLLNYETVKYFDAEGREVKRYDVAMAAYAQAAIRSKTSLATVNIGQSLLMNAGIVASMVLAAFYILGGDMSTGDMLTITLVLNQLYRPLNILGFAYREIKQALTDLERMFQLLEEPPEVIDAPHAQPITDVRGRIEFEDVDFHYDDDRQILSGLSFTAEPGQTVAVVGPTGAGKSTLSRILYRFYDIAGGAVRIDGHDIRDITQASLRAAIGMVPQDTVLFNDTIGYNIGYAKPDASQSEIEQAAADAQIHDFIATLPKGYDTMVGERGLKLSGGEKQRVAIARTLLKDPAILILDEATSALDSATEKDIQVALSLASEGRTTLVVAHRLSTVQDADLILVMDQGRIVERGTHAELLSQAGLYAELWHRQDTVDA</sequence>
<dbReference type="Gene3D" id="1.20.1560.10">
    <property type="entry name" value="ABC transporter type 1, transmembrane domain"/>
    <property type="match status" value="1"/>
</dbReference>
<keyword evidence="6 8" id="KW-1133">Transmembrane helix</keyword>
<dbReference type="RefSeq" id="WP_189499590.1">
    <property type="nucleotide sequence ID" value="NZ_BMZH01000020.1"/>
</dbReference>
<evidence type="ECO:0000259" key="9">
    <source>
        <dbReference type="PROSITE" id="PS50893"/>
    </source>
</evidence>
<dbReference type="FunFam" id="3.40.50.300:FF:000186">
    <property type="entry name" value="ATP-binding cassette sub-family B member 7, mitochondrial"/>
    <property type="match status" value="1"/>
</dbReference>
<dbReference type="PANTHER" id="PTHR24221">
    <property type="entry name" value="ATP-BINDING CASSETTE SUB-FAMILY B"/>
    <property type="match status" value="1"/>
</dbReference>
<keyword evidence="4" id="KW-0547">Nucleotide-binding</keyword>
<dbReference type="GO" id="GO:0140359">
    <property type="term" value="F:ABC-type transporter activity"/>
    <property type="evidence" value="ECO:0007669"/>
    <property type="project" value="InterPro"/>
</dbReference>
<dbReference type="PROSITE" id="PS50893">
    <property type="entry name" value="ABC_TRANSPORTER_2"/>
    <property type="match status" value="1"/>
</dbReference>
<proteinExistence type="predicted"/>
<keyword evidence="2" id="KW-0813">Transport</keyword>
<dbReference type="SUPFAM" id="SSF90123">
    <property type="entry name" value="ABC transporter transmembrane region"/>
    <property type="match status" value="1"/>
</dbReference>
<reference evidence="11" key="1">
    <citation type="journal article" date="2014" name="Int. J. Syst. Evol. Microbiol.">
        <title>Complete genome sequence of Corynebacterium casei LMG S-19264T (=DSM 44701T), isolated from a smear-ripened cheese.</title>
        <authorList>
            <consortium name="US DOE Joint Genome Institute (JGI-PGF)"/>
            <person name="Walter F."/>
            <person name="Albersmeier A."/>
            <person name="Kalinowski J."/>
            <person name="Ruckert C."/>
        </authorList>
    </citation>
    <scope>NUCLEOTIDE SEQUENCE</scope>
    <source>
        <strain evidence="11">KCTC 32513</strain>
    </source>
</reference>
<feature type="domain" description="ABC transmembrane type-1" evidence="10">
    <location>
        <begin position="45"/>
        <end position="335"/>
    </location>
</feature>
<dbReference type="GO" id="GO:0016887">
    <property type="term" value="F:ATP hydrolysis activity"/>
    <property type="evidence" value="ECO:0007669"/>
    <property type="project" value="InterPro"/>
</dbReference>
<evidence type="ECO:0000313" key="11">
    <source>
        <dbReference type="EMBL" id="GHB04440.1"/>
    </source>
</evidence>
<keyword evidence="5" id="KW-0067">ATP-binding</keyword>
<dbReference type="PROSITE" id="PS50929">
    <property type="entry name" value="ABC_TM1F"/>
    <property type="match status" value="1"/>
</dbReference>
<dbReference type="SMART" id="SM00382">
    <property type="entry name" value="AAA"/>
    <property type="match status" value="1"/>
</dbReference>
<evidence type="ECO:0000256" key="4">
    <source>
        <dbReference type="ARBA" id="ARBA00022741"/>
    </source>
</evidence>
<dbReference type="InterPro" id="IPR036640">
    <property type="entry name" value="ABC1_TM_sf"/>
</dbReference>
<feature type="transmembrane region" description="Helical" evidence="8">
    <location>
        <begin position="191"/>
        <end position="215"/>
    </location>
</feature>
<dbReference type="InterPro" id="IPR027417">
    <property type="entry name" value="P-loop_NTPase"/>
</dbReference>
<organism evidence="11 12">
    <name type="scientific">Algimonas arctica</name>
    <dbReference type="NCBI Taxonomy" id="1479486"/>
    <lineage>
        <taxon>Bacteria</taxon>
        <taxon>Pseudomonadati</taxon>
        <taxon>Pseudomonadota</taxon>
        <taxon>Alphaproteobacteria</taxon>
        <taxon>Maricaulales</taxon>
        <taxon>Robiginitomaculaceae</taxon>
        <taxon>Algimonas</taxon>
    </lineage>
</organism>
<feature type="transmembrane region" description="Helical" evidence="8">
    <location>
        <begin position="282"/>
        <end position="301"/>
    </location>
</feature>
<evidence type="ECO:0000256" key="3">
    <source>
        <dbReference type="ARBA" id="ARBA00022692"/>
    </source>
</evidence>
<evidence type="ECO:0000256" key="6">
    <source>
        <dbReference type="ARBA" id="ARBA00022989"/>
    </source>
</evidence>
<dbReference type="Pfam" id="PF00005">
    <property type="entry name" value="ABC_tran"/>
    <property type="match status" value="1"/>
</dbReference>
<dbReference type="GO" id="GO:0005886">
    <property type="term" value="C:plasma membrane"/>
    <property type="evidence" value="ECO:0007669"/>
    <property type="project" value="UniProtKB-SubCell"/>
</dbReference>
<keyword evidence="7 8" id="KW-0472">Membrane</keyword>
<dbReference type="AlphaFoldDB" id="A0A8J3G3D6"/>
<feature type="domain" description="ABC transporter" evidence="9">
    <location>
        <begin position="369"/>
        <end position="603"/>
    </location>
</feature>
<dbReference type="SUPFAM" id="SSF52540">
    <property type="entry name" value="P-loop containing nucleoside triphosphate hydrolases"/>
    <property type="match status" value="1"/>
</dbReference>
<dbReference type="InterPro" id="IPR011527">
    <property type="entry name" value="ABC1_TM_dom"/>
</dbReference>
<name>A0A8J3G3D6_9PROT</name>
<comment type="subcellular location">
    <subcellularLocation>
        <location evidence="1">Cell membrane</location>
        <topology evidence="1">Multi-pass membrane protein</topology>
    </subcellularLocation>
</comment>
<evidence type="ECO:0000256" key="5">
    <source>
        <dbReference type="ARBA" id="ARBA00022840"/>
    </source>
</evidence>
<evidence type="ECO:0000256" key="2">
    <source>
        <dbReference type="ARBA" id="ARBA00022448"/>
    </source>
</evidence>
<feature type="transmembrane region" description="Helical" evidence="8">
    <location>
        <begin position="80"/>
        <end position="101"/>
    </location>
</feature>
<evidence type="ECO:0000256" key="8">
    <source>
        <dbReference type="SAM" id="Phobius"/>
    </source>
</evidence>
<evidence type="ECO:0000256" key="1">
    <source>
        <dbReference type="ARBA" id="ARBA00004651"/>
    </source>
</evidence>
<dbReference type="PANTHER" id="PTHR24221:SF402">
    <property type="entry name" value="IRON-SULFUR CLUSTERS TRANSPORTER ABCB7, MITOCHONDRIAL"/>
    <property type="match status" value="1"/>
</dbReference>
<dbReference type="Pfam" id="PF00664">
    <property type="entry name" value="ABC_membrane"/>
    <property type="match status" value="1"/>
</dbReference>
<dbReference type="CDD" id="cd18582">
    <property type="entry name" value="ABC_6TM_ATM1_ABCB7"/>
    <property type="match status" value="1"/>
</dbReference>
<dbReference type="InterPro" id="IPR003439">
    <property type="entry name" value="ABC_transporter-like_ATP-bd"/>
</dbReference>
<feature type="transmembrane region" description="Helical" evidence="8">
    <location>
        <begin position="45"/>
        <end position="64"/>
    </location>
</feature>
<dbReference type="GO" id="GO:0006879">
    <property type="term" value="P:intracellular iron ion homeostasis"/>
    <property type="evidence" value="ECO:0007669"/>
    <property type="project" value="TreeGrafter"/>
</dbReference>